<sequence length="341" mass="39316">MVKRKNLALIYNLRRHYPDPKDPRSNLEADFDDPPTIGWMIKHLKKIGYNVIPIEADEKAYLKIYRHRKSIDLAFDFSFGLWGENKYGHIPGMLEMLRIPFATSSSFTRNLTLNKVKMKQILAANNIPTLPFQVFKNKSDVKIKKLPYPLIVKPIAQGSSAGITNKSIVKRDKELERQINFINTIFNTPAFVEPFLDFREFSVPLLGNPPRILPIIEPDFSLLPKKYRHIDSLEVKWIFEEQEETNYLVCPAKLSGTIKNKIEKVALATWDALEINDICRIDMRTDRNENLYVLDVNAPPGLIPPEVSMTSYFPLAARAAGIEYEELLKIILNSAIKRYRL</sequence>
<dbReference type="PROSITE" id="PS50975">
    <property type="entry name" value="ATP_GRASP"/>
    <property type="match status" value="1"/>
</dbReference>
<dbReference type="GO" id="GO:0046872">
    <property type="term" value="F:metal ion binding"/>
    <property type="evidence" value="ECO:0007669"/>
    <property type="project" value="InterPro"/>
</dbReference>
<dbReference type="InterPro" id="IPR013815">
    <property type="entry name" value="ATP_grasp_subdomain_1"/>
</dbReference>
<dbReference type="PANTHER" id="PTHR23132">
    <property type="entry name" value="D-ALANINE--D-ALANINE LIGASE"/>
    <property type="match status" value="1"/>
</dbReference>
<accession>A0A1F7GBN6</accession>
<protein>
    <recommendedName>
        <fullName evidence="5">ATP-grasp domain-containing protein</fullName>
    </recommendedName>
</protein>
<dbReference type="InterPro" id="IPR011095">
    <property type="entry name" value="Dala_Dala_lig_C"/>
</dbReference>
<evidence type="ECO:0000313" key="7">
    <source>
        <dbReference type="Proteomes" id="UP000177208"/>
    </source>
</evidence>
<gene>
    <name evidence="6" type="ORF">A2774_02755</name>
</gene>
<comment type="similarity">
    <text evidence="1">Belongs to the D-alanine--D-alanine ligase family.</text>
</comment>
<keyword evidence="4" id="KW-0067">ATP-binding</keyword>
<evidence type="ECO:0000256" key="3">
    <source>
        <dbReference type="ARBA" id="ARBA00023316"/>
    </source>
</evidence>
<dbReference type="Proteomes" id="UP000177208">
    <property type="component" value="Unassembled WGS sequence"/>
</dbReference>
<organism evidence="6 7">
    <name type="scientific">Candidatus Roizmanbacteria bacterium RIFCSPHIGHO2_01_FULL_39_12c</name>
    <dbReference type="NCBI Taxonomy" id="1802031"/>
    <lineage>
        <taxon>Bacteria</taxon>
        <taxon>Candidatus Roizmaniibacteriota</taxon>
    </lineage>
</organism>
<dbReference type="GO" id="GO:0005524">
    <property type="term" value="F:ATP binding"/>
    <property type="evidence" value="ECO:0007669"/>
    <property type="project" value="UniProtKB-UniRule"/>
</dbReference>
<keyword evidence="3" id="KW-0961">Cell wall biogenesis/degradation</keyword>
<dbReference type="EMBL" id="MFZG01000023">
    <property type="protein sequence ID" value="OGK16351.1"/>
    <property type="molecule type" value="Genomic_DNA"/>
</dbReference>
<dbReference type="SUPFAM" id="SSF52440">
    <property type="entry name" value="PreATP-grasp domain"/>
    <property type="match status" value="1"/>
</dbReference>
<dbReference type="GO" id="GO:0008716">
    <property type="term" value="F:D-alanine-D-alanine ligase activity"/>
    <property type="evidence" value="ECO:0007669"/>
    <property type="project" value="InterPro"/>
</dbReference>
<evidence type="ECO:0000259" key="5">
    <source>
        <dbReference type="PROSITE" id="PS50975"/>
    </source>
</evidence>
<dbReference type="Gene3D" id="3.40.50.20">
    <property type="match status" value="1"/>
</dbReference>
<evidence type="ECO:0000313" key="6">
    <source>
        <dbReference type="EMBL" id="OGK16351.1"/>
    </source>
</evidence>
<keyword evidence="4" id="KW-0547">Nucleotide-binding</keyword>
<name>A0A1F7GBN6_9BACT</name>
<dbReference type="PANTHER" id="PTHR23132:SF23">
    <property type="entry name" value="D-ALANINE--D-ALANINE LIGASE B"/>
    <property type="match status" value="1"/>
</dbReference>
<reference evidence="6 7" key="1">
    <citation type="journal article" date="2016" name="Nat. Commun.">
        <title>Thousands of microbial genomes shed light on interconnected biogeochemical processes in an aquifer system.</title>
        <authorList>
            <person name="Anantharaman K."/>
            <person name="Brown C.T."/>
            <person name="Hug L.A."/>
            <person name="Sharon I."/>
            <person name="Castelle C.J."/>
            <person name="Probst A.J."/>
            <person name="Thomas B.C."/>
            <person name="Singh A."/>
            <person name="Wilkins M.J."/>
            <person name="Karaoz U."/>
            <person name="Brodie E.L."/>
            <person name="Williams K.H."/>
            <person name="Hubbard S.S."/>
            <person name="Banfield J.F."/>
        </authorList>
    </citation>
    <scope>NUCLEOTIDE SEQUENCE [LARGE SCALE GENOMIC DNA]</scope>
</reference>
<keyword evidence="2" id="KW-0436">Ligase</keyword>
<proteinExistence type="inferred from homology"/>
<dbReference type="Gene3D" id="3.30.470.20">
    <property type="entry name" value="ATP-grasp fold, B domain"/>
    <property type="match status" value="1"/>
</dbReference>
<evidence type="ECO:0000256" key="1">
    <source>
        <dbReference type="ARBA" id="ARBA00010871"/>
    </source>
</evidence>
<dbReference type="InterPro" id="IPR011761">
    <property type="entry name" value="ATP-grasp"/>
</dbReference>
<comment type="caution">
    <text evidence="6">The sequence shown here is derived from an EMBL/GenBank/DDBJ whole genome shotgun (WGS) entry which is preliminary data.</text>
</comment>
<dbReference type="InterPro" id="IPR016185">
    <property type="entry name" value="PreATP-grasp_dom_sf"/>
</dbReference>
<feature type="domain" description="ATP-grasp" evidence="5">
    <location>
        <begin position="119"/>
        <end position="333"/>
    </location>
</feature>
<dbReference type="Pfam" id="PF07478">
    <property type="entry name" value="Dala_Dala_lig_C"/>
    <property type="match status" value="1"/>
</dbReference>
<evidence type="ECO:0000256" key="4">
    <source>
        <dbReference type="PROSITE-ProRule" id="PRU00409"/>
    </source>
</evidence>
<dbReference type="SUPFAM" id="SSF56059">
    <property type="entry name" value="Glutathione synthetase ATP-binding domain-like"/>
    <property type="match status" value="1"/>
</dbReference>
<dbReference type="Gene3D" id="3.30.1490.20">
    <property type="entry name" value="ATP-grasp fold, A domain"/>
    <property type="match status" value="1"/>
</dbReference>
<dbReference type="AlphaFoldDB" id="A0A1F7GBN6"/>
<evidence type="ECO:0000256" key="2">
    <source>
        <dbReference type="ARBA" id="ARBA00022598"/>
    </source>
</evidence>
<dbReference type="GO" id="GO:0071555">
    <property type="term" value="P:cell wall organization"/>
    <property type="evidence" value="ECO:0007669"/>
    <property type="project" value="UniProtKB-KW"/>
</dbReference>